<accession>A0A3G5AAU2</accession>
<dbReference type="EMBL" id="MK072404">
    <property type="protein sequence ID" value="AYV84327.1"/>
    <property type="molecule type" value="Genomic_DNA"/>
</dbReference>
<evidence type="ECO:0000313" key="1">
    <source>
        <dbReference type="EMBL" id="AYV84327.1"/>
    </source>
</evidence>
<name>A0A3G5AAU2_9VIRU</name>
<organism evidence="1">
    <name type="scientific">Hyperionvirus sp</name>
    <dbReference type="NCBI Taxonomy" id="2487770"/>
    <lineage>
        <taxon>Viruses</taxon>
        <taxon>Varidnaviria</taxon>
        <taxon>Bamfordvirae</taxon>
        <taxon>Nucleocytoviricota</taxon>
        <taxon>Megaviricetes</taxon>
        <taxon>Imitervirales</taxon>
        <taxon>Mimiviridae</taxon>
        <taxon>Klosneuvirinae</taxon>
    </lineage>
</organism>
<reference evidence="1" key="1">
    <citation type="submission" date="2018-10" db="EMBL/GenBank/DDBJ databases">
        <title>Hidden diversity of soil giant viruses.</title>
        <authorList>
            <person name="Schulz F."/>
            <person name="Alteio L."/>
            <person name="Goudeau D."/>
            <person name="Ryan E.M."/>
            <person name="Malmstrom R.R."/>
            <person name="Blanchard J."/>
            <person name="Woyke T."/>
        </authorList>
    </citation>
    <scope>NUCLEOTIDE SEQUENCE</scope>
    <source>
        <strain evidence="1">HYV1</strain>
    </source>
</reference>
<proteinExistence type="predicted"/>
<gene>
    <name evidence="1" type="ORF">Hyperionvirus22_28</name>
</gene>
<sequence length="120" mass="13447">MKISDRIPVDTPETDALVAEFYETTKDLFPFYSTEQIPTILGPLYITTGAFYTHQMVTPKESQIILQIQSWLTAPGINEVAHNYLSEEAAKLGHQTLITNIKSGKYNTILQSLAKPDHPP</sequence>
<protein>
    <submittedName>
        <fullName evidence="1">Uncharacterized protein</fullName>
    </submittedName>
</protein>